<evidence type="ECO:0000313" key="2">
    <source>
        <dbReference type="Proteomes" id="UP000520011"/>
    </source>
</evidence>
<evidence type="ECO:0000313" key="1">
    <source>
        <dbReference type="EMBL" id="MBB5325909.1"/>
    </source>
</evidence>
<proteinExistence type="predicted"/>
<sequence>MGDFAKEFDQKNGNNVGRLHEQFGRKFIVLPNPMYGDWEGAIFVVES</sequence>
<organism evidence="1 2">
    <name type="scientific">Anoxybacteroides tepidamans</name>
    <dbReference type="NCBI Taxonomy" id="265948"/>
    <lineage>
        <taxon>Bacteria</taxon>
        <taxon>Bacillati</taxon>
        <taxon>Bacillota</taxon>
        <taxon>Bacilli</taxon>
        <taxon>Bacillales</taxon>
        <taxon>Anoxybacillaceae</taxon>
        <taxon>Anoxybacteroides</taxon>
    </lineage>
</organism>
<comment type="caution">
    <text evidence="1">The sequence shown here is derived from an EMBL/GenBank/DDBJ whole genome shotgun (WGS) entry which is preliminary data.</text>
</comment>
<dbReference type="InterPro" id="IPR023214">
    <property type="entry name" value="HAD_sf"/>
</dbReference>
<protein>
    <submittedName>
        <fullName evidence="1">Putative secreted acid phosphatase</fullName>
    </submittedName>
</protein>
<dbReference type="Gene3D" id="3.40.50.1000">
    <property type="entry name" value="HAD superfamily/HAD-like"/>
    <property type="match status" value="1"/>
</dbReference>
<reference evidence="1 2" key="1">
    <citation type="submission" date="2020-08" db="EMBL/GenBank/DDBJ databases">
        <title>Genomic Encyclopedia of Type Strains, Phase IV (KMG-IV): sequencing the most valuable type-strain genomes for metagenomic binning, comparative biology and taxonomic classification.</title>
        <authorList>
            <person name="Goeker M."/>
        </authorList>
    </citation>
    <scope>NUCLEOTIDE SEQUENCE [LARGE SCALE GENOMIC DNA]</scope>
    <source>
        <strain evidence="1 2">DSM 16325</strain>
    </source>
</reference>
<dbReference type="AlphaFoldDB" id="A0A7W8ISL6"/>
<dbReference type="EMBL" id="JACHEP010000023">
    <property type="protein sequence ID" value="MBB5325909.1"/>
    <property type="molecule type" value="Genomic_DNA"/>
</dbReference>
<keyword evidence="2" id="KW-1185">Reference proteome</keyword>
<name>A0A7W8ISL6_9BACL</name>
<accession>A0A7W8ISL6</accession>
<gene>
    <name evidence="1" type="ORF">HNQ34_003015</name>
</gene>
<dbReference type="Proteomes" id="UP000520011">
    <property type="component" value="Unassembled WGS sequence"/>
</dbReference>
<dbReference type="RefSeq" id="WP_183255912.1">
    <property type="nucleotide sequence ID" value="NZ_JACHEP010000023.1"/>
</dbReference>